<keyword evidence="5" id="KW-1185">Reference proteome</keyword>
<dbReference type="Pfam" id="PF25000">
    <property type="entry name" value="DUF7779"/>
    <property type="match status" value="1"/>
</dbReference>
<dbReference type="Pfam" id="PF13374">
    <property type="entry name" value="TPR_10"/>
    <property type="match status" value="8"/>
</dbReference>
<dbReference type="AlphaFoldDB" id="A0A084R2X4"/>
<protein>
    <recommendedName>
        <fullName evidence="3">DUF7779 domain-containing protein</fullName>
    </recommendedName>
</protein>
<dbReference type="OMA" id="RMVHQIV"/>
<organism evidence="4 5">
    <name type="scientific">Stachybotrys chlorohalonatus (strain IBT 40285)</name>
    <dbReference type="NCBI Taxonomy" id="1283841"/>
    <lineage>
        <taxon>Eukaryota</taxon>
        <taxon>Fungi</taxon>
        <taxon>Dikarya</taxon>
        <taxon>Ascomycota</taxon>
        <taxon>Pezizomycotina</taxon>
        <taxon>Sordariomycetes</taxon>
        <taxon>Hypocreomycetidae</taxon>
        <taxon>Hypocreales</taxon>
        <taxon>Stachybotryaceae</taxon>
        <taxon>Stachybotrys</taxon>
    </lineage>
</organism>
<sequence>MMELAASIIAIVDISAKVITLCSKYASAVANAQDDITHLDRQVKGLKATLEHAKSLIERANNSLQASHQLLDQLEGCRNELAHLQARLELGRTHKTMQRLGLRALQWPLNRDGVSAIISNLDRYQRTIMDGLQIDQTTLLLRIGERIDSLSLQPKEDISPARQPHFVVPFPRDPDFVERPAIRTWIQEQYAGPASRMALVAIDFSYEVHSKWPDRSVFWVHGSTKATFEESYRSLADTLMIPRRHDPKIDALALVRDWLQRQDVAPWLIVLDNADDLDTFFDAVESSPVASYLPKTANGKILITSRNLNIAQRLTGSQKSILQISTMDNDEALELFRYKLKSGFDKGTAEELIYALDFVPLAVSQAAAYLNRRAPRVSISSYLDRFHESEQKKTSLLNYDGGDIRRHEGMSNSVVITWQVTFEQLRQERPSAAKLLSLLSFFHPQNIPEYMLSGYSQMANDDDEDQEGNEDFEDDLDALRAYSLVNLSTVSGFCDIHSLVQFCTQRWLIKFDDLMRWKSLFLQLSAKYFPSGAFETWAFCQILLPHIQAVLEQQPLQKGDILEWSTLSTNVSWYLVLKGDYAKAEILITKAVEARKRFLGAEHLSTLTSMANLALTFSSQGRWKEAESLQVKVMKTRQRVLGEEHPDTLMSMGNLASIYWDQGRLKEAESLEVKVMETRRRVLGEEHPDTLMSMGNLASILWDQGRLKEAESLEVKVMKTRQRVLGEEHPDTLMSMGNLAPILWDQGRLKEAESLEVKVMKTRQRVLGEEHPDTLMSMGNLAPILWDQGRLKEAESLEVKVMETRQRVLGEEHPDTLMSINNLASTFSDQGRRKEAELLQVKAIKIRQRVLGEEHPDTLMSMGNLASILWDQGRLKEAELLEVKVMETRQRVLGEEHPDTLTSMANLAFTLRASNRSKEALDLMQTCVSLRQRVLGSGHSHTRSSMKTVTLWEQEDSTS</sequence>
<accession>A0A084R2X4</accession>
<evidence type="ECO:0000256" key="1">
    <source>
        <dbReference type="SAM" id="Coils"/>
    </source>
</evidence>
<gene>
    <name evidence="4" type="ORF">S40285_08902</name>
</gene>
<reference evidence="4 5" key="1">
    <citation type="journal article" date="2014" name="BMC Genomics">
        <title>Comparative genome sequencing reveals chemotype-specific gene clusters in the toxigenic black mold Stachybotrys.</title>
        <authorList>
            <person name="Semeiks J."/>
            <person name="Borek D."/>
            <person name="Otwinowski Z."/>
            <person name="Grishin N.V."/>
        </authorList>
    </citation>
    <scope>NUCLEOTIDE SEQUENCE [LARGE SCALE GENOMIC DNA]</scope>
    <source>
        <strain evidence="4 5">IBT 40285</strain>
    </source>
</reference>
<feature type="region of interest" description="Disordered" evidence="2">
    <location>
        <begin position="938"/>
        <end position="959"/>
    </location>
</feature>
<evidence type="ECO:0000313" key="5">
    <source>
        <dbReference type="Proteomes" id="UP000028524"/>
    </source>
</evidence>
<evidence type="ECO:0000313" key="4">
    <source>
        <dbReference type="EMBL" id="KFA70559.1"/>
    </source>
</evidence>
<dbReference type="PANTHER" id="PTHR46082:SF6">
    <property type="entry name" value="AAA+ ATPASE DOMAIN-CONTAINING PROTEIN-RELATED"/>
    <property type="match status" value="1"/>
</dbReference>
<dbReference type="InterPro" id="IPR027417">
    <property type="entry name" value="P-loop_NTPase"/>
</dbReference>
<dbReference type="Proteomes" id="UP000028524">
    <property type="component" value="Unassembled WGS sequence"/>
</dbReference>
<dbReference type="InterPro" id="IPR011990">
    <property type="entry name" value="TPR-like_helical_dom_sf"/>
</dbReference>
<dbReference type="Gene3D" id="3.40.50.300">
    <property type="entry name" value="P-loop containing nucleotide triphosphate hydrolases"/>
    <property type="match status" value="1"/>
</dbReference>
<name>A0A084R2X4_STAC4</name>
<dbReference type="InParanoid" id="A0A084R2X4"/>
<dbReference type="PANTHER" id="PTHR46082">
    <property type="entry name" value="ATP/GTP-BINDING PROTEIN-RELATED"/>
    <property type="match status" value="1"/>
</dbReference>
<dbReference type="HOGENOM" id="CLU_000288_125_8_1"/>
<dbReference type="SUPFAM" id="SSF48452">
    <property type="entry name" value="TPR-like"/>
    <property type="match status" value="3"/>
</dbReference>
<feature type="domain" description="DUF7779" evidence="3">
    <location>
        <begin position="426"/>
        <end position="505"/>
    </location>
</feature>
<dbReference type="SUPFAM" id="SSF52540">
    <property type="entry name" value="P-loop containing nucleoside triphosphate hydrolases"/>
    <property type="match status" value="1"/>
</dbReference>
<dbReference type="InterPro" id="IPR056681">
    <property type="entry name" value="DUF7779"/>
</dbReference>
<dbReference type="Gene3D" id="1.25.40.10">
    <property type="entry name" value="Tetratricopeptide repeat domain"/>
    <property type="match status" value="2"/>
</dbReference>
<keyword evidence="1" id="KW-0175">Coiled coil</keyword>
<feature type="coiled-coil region" evidence="1">
    <location>
        <begin position="29"/>
        <end position="87"/>
    </location>
</feature>
<dbReference type="OrthoDB" id="20872at2759"/>
<dbReference type="EMBL" id="KL659188">
    <property type="protein sequence ID" value="KFA70559.1"/>
    <property type="molecule type" value="Genomic_DNA"/>
</dbReference>
<proteinExistence type="predicted"/>
<evidence type="ECO:0000259" key="3">
    <source>
        <dbReference type="Pfam" id="PF25000"/>
    </source>
</evidence>
<dbReference type="InterPro" id="IPR053137">
    <property type="entry name" value="NLR-like"/>
</dbReference>
<evidence type="ECO:0000256" key="2">
    <source>
        <dbReference type="SAM" id="MobiDB-lite"/>
    </source>
</evidence>
<dbReference type="STRING" id="1283841.A0A084R2X4"/>